<evidence type="ECO:0000313" key="4">
    <source>
        <dbReference type="EMBL" id="XDQ27904.1"/>
    </source>
</evidence>
<dbReference type="AlphaFoldDB" id="A0AB39PFS0"/>
<dbReference type="PRINTS" id="PR00069">
    <property type="entry name" value="ALDKETRDTASE"/>
</dbReference>
<accession>A0AB39PFS0</accession>
<dbReference type="InterPro" id="IPR020471">
    <property type="entry name" value="AKR"/>
</dbReference>
<dbReference type="PANTHER" id="PTHR43364:SF4">
    <property type="entry name" value="NAD(P)-LINKED OXIDOREDUCTASE SUPERFAMILY PROTEIN"/>
    <property type="match status" value="1"/>
</dbReference>
<dbReference type="InterPro" id="IPR023210">
    <property type="entry name" value="NADP_OxRdtase_dom"/>
</dbReference>
<reference evidence="4" key="1">
    <citation type="submission" date="2024-07" db="EMBL/GenBank/DDBJ databases">
        <authorList>
            <person name="Yu S.T."/>
        </authorList>
    </citation>
    <scope>NUCLEOTIDE SEQUENCE</scope>
    <source>
        <strain evidence="4">R21</strain>
    </source>
</reference>
<dbReference type="Gene3D" id="3.20.20.100">
    <property type="entry name" value="NADP-dependent oxidoreductase domain"/>
    <property type="match status" value="1"/>
</dbReference>
<dbReference type="InterPro" id="IPR036812">
    <property type="entry name" value="NAD(P)_OxRdtase_dom_sf"/>
</dbReference>
<proteinExistence type="predicted"/>
<dbReference type="InterPro" id="IPR050523">
    <property type="entry name" value="AKR_Detox_Biosynth"/>
</dbReference>
<protein>
    <submittedName>
        <fullName evidence="4">Aldo/keto reductase</fullName>
    </submittedName>
</protein>
<evidence type="ECO:0000256" key="2">
    <source>
        <dbReference type="SAM" id="MobiDB-lite"/>
    </source>
</evidence>
<gene>
    <name evidence="4" type="ORF">AB5J56_25810</name>
</gene>
<name>A0AB39PFS0_9ACTN</name>
<dbReference type="RefSeq" id="WP_369235434.1">
    <property type="nucleotide sequence ID" value="NZ_CP163435.1"/>
</dbReference>
<dbReference type="GO" id="GO:0016491">
    <property type="term" value="F:oxidoreductase activity"/>
    <property type="evidence" value="ECO:0007669"/>
    <property type="project" value="UniProtKB-KW"/>
</dbReference>
<evidence type="ECO:0000256" key="1">
    <source>
        <dbReference type="ARBA" id="ARBA00023002"/>
    </source>
</evidence>
<organism evidence="4">
    <name type="scientific">Streptomyces sp. R21</name>
    <dbReference type="NCBI Taxonomy" id="3238627"/>
    <lineage>
        <taxon>Bacteria</taxon>
        <taxon>Bacillati</taxon>
        <taxon>Actinomycetota</taxon>
        <taxon>Actinomycetes</taxon>
        <taxon>Kitasatosporales</taxon>
        <taxon>Streptomycetaceae</taxon>
        <taxon>Streptomyces</taxon>
    </lineage>
</organism>
<dbReference type="EMBL" id="CP163435">
    <property type="protein sequence ID" value="XDQ27904.1"/>
    <property type="molecule type" value="Genomic_DNA"/>
</dbReference>
<dbReference type="SUPFAM" id="SSF51430">
    <property type="entry name" value="NAD(P)-linked oxidoreductase"/>
    <property type="match status" value="1"/>
</dbReference>
<evidence type="ECO:0000259" key="3">
    <source>
        <dbReference type="Pfam" id="PF00248"/>
    </source>
</evidence>
<dbReference type="Pfam" id="PF00248">
    <property type="entry name" value="Aldo_ket_red"/>
    <property type="match status" value="1"/>
</dbReference>
<sequence>MRHTTLGRTGITVSRLALGTMMLGAWGNPDHEEAVRLIHTALDAGVNFIDTADMYSAGESEQIVGKALKGRRDDVVLATKVHFPMGDDANRRGNSRRWIRQAVEDSLRRLDTDRIDLYQIHRPDPTTDLDETLSVLSDLVREGKVMAIGSSDFPAEQLVEARWTAERRGHVPFHTEQPPYSIFMRGVERGVLPTAQRHGVGVLTWSPLASGWLTGRYRRENPLELNAFRQNLISHKFDQTLPGNVRKYEVVEELLKLADDAGLSLTHLALAFVLSHPAVDSAIVGPRTEEQLTDLLAAADITLDDAVLDRIDELVPPGTDLNPSDADYAPPHLADAGLRRRRS</sequence>
<feature type="region of interest" description="Disordered" evidence="2">
    <location>
        <begin position="319"/>
        <end position="343"/>
    </location>
</feature>
<dbReference type="FunFam" id="3.20.20.100:FF:000004">
    <property type="entry name" value="Oxidoreductase, aldo/keto reductase"/>
    <property type="match status" value="1"/>
</dbReference>
<dbReference type="GO" id="GO:0005829">
    <property type="term" value="C:cytosol"/>
    <property type="evidence" value="ECO:0007669"/>
    <property type="project" value="UniProtKB-ARBA"/>
</dbReference>
<feature type="domain" description="NADP-dependent oxidoreductase" evidence="3">
    <location>
        <begin position="15"/>
        <end position="314"/>
    </location>
</feature>
<dbReference type="PANTHER" id="PTHR43364">
    <property type="entry name" value="NADH-SPECIFIC METHYLGLYOXAL REDUCTASE-RELATED"/>
    <property type="match status" value="1"/>
</dbReference>
<keyword evidence="1" id="KW-0560">Oxidoreductase</keyword>